<organism evidence="3 4">
    <name type="scientific">Actinacidiphila polyblastidii</name>
    <dbReference type="NCBI Taxonomy" id="3110430"/>
    <lineage>
        <taxon>Bacteria</taxon>
        <taxon>Bacillati</taxon>
        <taxon>Actinomycetota</taxon>
        <taxon>Actinomycetes</taxon>
        <taxon>Kitasatosporales</taxon>
        <taxon>Streptomycetaceae</taxon>
        <taxon>Actinacidiphila</taxon>
    </lineage>
</organism>
<accession>A0ABU7PA56</accession>
<evidence type="ECO:0000313" key="4">
    <source>
        <dbReference type="Proteomes" id="UP001344658"/>
    </source>
</evidence>
<dbReference type="EMBL" id="JAZEWV010000007">
    <property type="protein sequence ID" value="MEE4542700.1"/>
    <property type="molecule type" value="Genomic_DNA"/>
</dbReference>
<comment type="caution">
    <text evidence="3">The sequence shown here is derived from an EMBL/GenBank/DDBJ whole genome shotgun (WGS) entry which is preliminary data.</text>
</comment>
<reference evidence="3 4" key="1">
    <citation type="submission" date="2023-12" db="EMBL/GenBank/DDBJ databases">
        <title>Streptomyces sp. V4-01.</title>
        <authorList>
            <person name="Somphong A."/>
            <person name="Phongsopitanun W."/>
        </authorList>
    </citation>
    <scope>NUCLEOTIDE SEQUENCE [LARGE SCALE GENOMIC DNA]</scope>
    <source>
        <strain evidence="3 4">V4-01</strain>
    </source>
</reference>
<feature type="compositionally biased region" description="Low complexity" evidence="1">
    <location>
        <begin position="41"/>
        <end position="69"/>
    </location>
</feature>
<gene>
    <name evidence="3" type="ORF">V2S66_12065</name>
</gene>
<sequence>MTTTPDRHAPGERTGDHGDTDVRLPQQHTADHAEGGPAPGEPAQQDAAAADAAGEPSGGSAPVAAPAGPRMRDAPRWVRWTVLPLLVLVPLGYVIISAEQSRDGGAIKEQEAAARHMTPELPSSLQQRIYQVPFPVGATAAGYLETNSWDISVLYAQFTTTAGGLDTFLAKIGTSRDALHDGHAALAPAEVGATGWDLSDAGPWAGVSLHQLGDKPDHDIAVDLSDAEAPVVYVVSTVNFQHGFGGG</sequence>
<evidence type="ECO:0000256" key="2">
    <source>
        <dbReference type="SAM" id="Phobius"/>
    </source>
</evidence>
<keyword evidence="2" id="KW-0812">Transmembrane</keyword>
<feature type="compositionally biased region" description="Basic and acidic residues" evidence="1">
    <location>
        <begin position="1"/>
        <end position="22"/>
    </location>
</feature>
<name>A0ABU7PA56_9ACTN</name>
<keyword evidence="4" id="KW-1185">Reference proteome</keyword>
<dbReference type="RefSeq" id="WP_330794620.1">
    <property type="nucleotide sequence ID" value="NZ_JAZEWV010000007.1"/>
</dbReference>
<protein>
    <submittedName>
        <fullName evidence="3">Uncharacterized protein</fullName>
    </submittedName>
</protein>
<evidence type="ECO:0000313" key="3">
    <source>
        <dbReference type="EMBL" id="MEE4542700.1"/>
    </source>
</evidence>
<feature type="transmembrane region" description="Helical" evidence="2">
    <location>
        <begin position="77"/>
        <end position="96"/>
    </location>
</feature>
<proteinExistence type="predicted"/>
<dbReference type="Proteomes" id="UP001344658">
    <property type="component" value="Unassembled WGS sequence"/>
</dbReference>
<feature type="region of interest" description="Disordered" evidence="1">
    <location>
        <begin position="1"/>
        <end position="71"/>
    </location>
</feature>
<evidence type="ECO:0000256" key="1">
    <source>
        <dbReference type="SAM" id="MobiDB-lite"/>
    </source>
</evidence>
<keyword evidence="2" id="KW-1133">Transmembrane helix</keyword>
<keyword evidence="2" id="KW-0472">Membrane</keyword>